<comment type="caution">
    <text evidence="4">The sequence shown here is derived from an EMBL/GenBank/DDBJ whole genome shotgun (WGS) entry which is preliminary data.</text>
</comment>
<name>A0A4R6QLV2_9BURK</name>
<evidence type="ECO:0000313" key="5">
    <source>
        <dbReference type="Proteomes" id="UP000295361"/>
    </source>
</evidence>
<gene>
    <name evidence="4" type="ORF">DES47_10477</name>
</gene>
<dbReference type="InterPro" id="IPR035919">
    <property type="entry name" value="EAL_sf"/>
</dbReference>
<dbReference type="InterPro" id="IPR043128">
    <property type="entry name" value="Rev_trsase/Diguanyl_cyclase"/>
</dbReference>
<dbReference type="Pfam" id="PF00563">
    <property type="entry name" value="EAL"/>
    <property type="match status" value="1"/>
</dbReference>
<keyword evidence="1" id="KW-0175">Coiled coil</keyword>
<dbReference type="Pfam" id="PF00990">
    <property type="entry name" value="GGDEF"/>
    <property type="match status" value="1"/>
</dbReference>
<dbReference type="InterPro" id="IPR029787">
    <property type="entry name" value="Nucleotide_cyclase"/>
</dbReference>
<protein>
    <submittedName>
        <fullName evidence="4">Diguanylate cyclase (GGDEF)-like protein</fullName>
    </submittedName>
</protein>
<evidence type="ECO:0000259" key="3">
    <source>
        <dbReference type="PROSITE" id="PS50887"/>
    </source>
</evidence>
<proteinExistence type="predicted"/>
<dbReference type="SUPFAM" id="SSF55073">
    <property type="entry name" value="Nucleotide cyclase"/>
    <property type="match status" value="1"/>
</dbReference>
<dbReference type="Proteomes" id="UP000295361">
    <property type="component" value="Unassembled WGS sequence"/>
</dbReference>
<dbReference type="PROSITE" id="PS50883">
    <property type="entry name" value="EAL"/>
    <property type="match status" value="1"/>
</dbReference>
<feature type="domain" description="EAL" evidence="2">
    <location>
        <begin position="563"/>
        <end position="816"/>
    </location>
</feature>
<dbReference type="NCBIfam" id="TIGR00254">
    <property type="entry name" value="GGDEF"/>
    <property type="match status" value="1"/>
</dbReference>
<dbReference type="SMART" id="SM00267">
    <property type="entry name" value="GGDEF"/>
    <property type="match status" value="1"/>
</dbReference>
<dbReference type="SUPFAM" id="SSF48452">
    <property type="entry name" value="TPR-like"/>
    <property type="match status" value="1"/>
</dbReference>
<dbReference type="PANTHER" id="PTHR33121:SF79">
    <property type="entry name" value="CYCLIC DI-GMP PHOSPHODIESTERASE PDED-RELATED"/>
    <property type="match status" value="1"/>
</dbReference>
<dbReference type="InterPro" id="IPR011990">
    <property type="entry name" value="TPR-like_helical_dom_sf"/>
</dbReference>
<dbReference type="InterPro" id="IPR050706">
    <property type="entry name" value="Cyclic-di-GMP_PDE-like"/>
</dbReference>
<dbReference type="PANTHER" id="PTHR33121">
    <property type="entry name" value="CYCLIC DI-GMP PHOSPHODIESTERASE PDEF"/>
    <property type="match status" value="1"/>
</dbReference>
<dbReference type="CDD" id="cd01948">
    <property type="entry name" value="EAL"/>
    <property type="match status" value="1"/>
</dbReference>
<dbReference type="InterPro" id="IPR019734">
    <property type="entry name" value="TPR_rpt"/>
</dbReference>
<dbReference type="InterPro" id="IPR001633">
    <property type="entry name" value="EAL_dom"/>
</dbReference>
<dbReference type="Gene3D" id="3.20.20.450">
    <property type="entry name" value="EAL domain"/>
    <property type="match status" value="1"/>
</dbReference>
<dbReference type="OrthoDB" id="9813903at2"/>
<dbReference type="RefSeq" id="WP_133701661.1">
    <property type="nucleotide sequence ID" value="NZ_SNXS01000004.1"/>
</dbReference>
<dbReference type="AlphaFoldDB" id="A0A4R6QLV2"/>
<dbReference type="EMBL" id="SNXS01000004">
    <property type="protein sequence ID" value="TDP63795.1"/>
    <property type="molecule type" value="Genomic_DNA"/>
</dbReference>
<dbReference type="SMART" id="SM00028">
    <property type="entry name" value="TPR"/>
    <property type="match status" value="3"/>
</dbReference>
<evidence type="ECO:0000256" key="1">
    <source>
        <dbReference type="SAM" id="Coils"/>
    </source>
</evidence>
<feature type="coiled-coil region" evidence="1">
    <location>
        <begin position="370"/>
        <end position="397"/>
    </location>
</feature>
<dbReference type="GO" id="GO:0071111">
    <property type="term" value="F:cyclic-guanylate-specific phosphodiesterase activity"/>
    <property type="evidence" value="ECO:0007669"/>
    <property type="project" value="InterPro"/>
</dbReference>
<organism evidence="4 5">
    <name type="scientific">Roseateles toxinivorans</name>
    <dbReference type="NCBI Taxonomy" id="270368"/>
    <lineage>
        <taxon>Bacteria</taxon>
        <taxon>Pseudomonadati</taxon>
        <taxon>Pseudomonadota</taxon>
        <taxon>Betaproteobacteria</taxon>
        <taxon>Burkholderiales</taxon>
        <taxon>Sphaerotilaceae</taxon>
        <taxon>Roseateles</taxon>
    </lineage>
</organism>
<dbReference type="SUPFAM" id="SSF141868">
    <property type="entry name" value="EAL domain-like"/>
    <property type="match status" value="1"/>
</dbReference>
<accession>A0A4R6QLV2</accession>
<feature type="domain" description="GGDEF" evidence="3">
    <location>
        <begin position="427"/>
        <end position="557"/>
    </location>
</feature>
<dbReference type="InterPro" id="IPR000160">
    <property type="entry name" value="GGDEF_dom"/>
</dbReference>
<evidence type="ECO:0000313" key="4">
    <source>
        <dbReference type="EMBL" id="TDP63795.1"/>
    </source>
</evidence>
<evidence type="ECO:0000259" key="2">
    <source>
        <dbReference type="PROSITE" id="PS50883"/>
    </source>
</evidence>
<keyword evidence="5" id="KW-1185">Reference proteome</keyword>
<dbReference type="CDD" id="cd01949">
    <property type="entry name" value="GGDEF"/>
    <property type="match status" value="1"/>
</dbReference>
<dbReference type="SMART" id="SM00052">
    <property type="entry name" value="EAL"/>
    <property type="match status" value="1"/>
</dbReference>
<dbReference type="Gene3D" id="3.30.70.270">
    <property type="match status" value="1"/>
</dbReference>
<reference evidence="4 5" key="1">
    <citation type="submission" date="2019-03" db="EMBL/GenBank/DDBJ databases">
        <title>Genomic Encyclopedia of Type Strains, Phase IV (KMG-IV): sequencing the most valuable type-strain genomes for metagenomic binning, comparative biology and taxonomic classification.</title>
        <authorList>
            <person name="Goeker M."/>
        </authorList>
    </citation>
    <scope>NUCLEOTIDE SEQUENCE [LARGE SCALE GENOMIC DNA]</scope>
    <source>
        <strain evidence="4 5">DSM 16998</strain>
    </source>
</reference>
<dbReference type="Gene3D" id="1.25.40.10">
    <property type="entry name" value="Tetratricopeptide repeat domain"/>
    <property type="match status" value="1"/>
</dbReference>
<sequence>MEVSADLASLNYAARCSKLSAPDQAMALARRALRMAEAQGDAQAAAEAATTLALLRSRREGQDRVEAEFARLLAEFSRLGDELGRLRIECRLAGIPLLRGEARDNWDWLVALTEALERQGDAIDRCDALNLRGLFHDRLGHTELALRAYFQLLDEAQQCPDPGCLPHALAQLGYVQYAAGDSASALRHLELAGHLVENQGQASMASLVVAHLTQCLLHLGRPQQALEALQPWLSGAKWAHENLSLLSMHTTAAHCLVMLDRLDEAHELIAKALPMVGSGLREEVRAHLVHGLVEQCLGRLEWARAALAQAEGLLERMQQLDLHLPIQLYLAQARLHEQMGDFALAYGYLERHRQAYELTQNSAARARVLSSQIEADLERTERARLQLEQERNEARLIGAYVDTLTGLPNRERLRIEGEELRIQQEGRLPAVLMLNINRFKAINDALGNELGDAVLLATAQRLAELPHQFLGRTHADQFCMLCSDVGRLPVLRAQLEKAFATPLSVYDQWVDVSLSIGVALPPDGGETMTALMRNAETAMYADRKRLSGWTVYAPELETVRPADLTLLSELKRAVEQDELLLYLQPKVCLHDGSVRSAEALVRWQHPERGMVPPFQFIPFAEQTGRISMLTHWVLRAAMRHTVEWRREGLQIQVSVNVSTFDLRDQGFAQRVFQLLRETGARAEDVRLEVTESAAMDDPSTTLKVMRALVDGGLSLSIDDFGTGYSSLAYLQKMPVTELKIDRAFVSGVRAGTDGEALLRATIGLAHVMGMPVVAEGCETAEEWDLLQALGCDYAQGYLIARPMPVPQFLAWRERHMPFVPLIARHDEFRPTVW</sequence>
<dbReference type="PROSITE" id="PS50887">
    <property type="entry name" value="GGDEF"/>
    <property type="match status" value="1"/>
</dbReference>
<dbReference type="InParanoid" id="A0A4R6QLV2"/>